<keyword evidence="4" id="KW-1185">Reference proteome</keyword>
<evidence type="ECO:0000256" key="1">
    <source>
        <dbReference type="SAM" id="MobiDB-lite"/>
    </source>
</evidence>
<accession>A0ABT5HM26</accession>
<protein>
    <submittedName>
        <fullName evidence="3">Uncharacterized protein</fullName>
    </submittedName>
</protein>
<dbReference type="RefSeq" id="WP_272745512.1">
    <property type="nucleotide sequence ID" value="NZ_JAQQKV010000003.1"/>
</dbReference>
<name>A0ABT5HM26_9CAUL</name>
<organism evidence="3 4">
    <name type="scientific">Asticcacaulis machinosus</name>
    <dbReference type="NCBI Taxonomy" id="2984211"/>
    <lineage>
        <taxon>Bacteria</taxon>
        <taxon>Pseudomonadati</taxon>
        <taxon>Pseudomonadota</taxon>
        <taxon>Alphaproteobacteria</taxon>
        <taxon>Caulobacterales</taxon>
        <taxon>Caulobacteraceae</taxon>
        <taxon>Asticcacaulis</taxon>
    </lineage>
</organism>
<feature type="compositionally biased region" description="Polar residues" evidence="1">
    <location>
        <begin position="241"/>
        <end position="250"/>
    </location>
</feature>
<feature type="compositionally biased region" description="Polar residues" evidence="1">
    <location>
        <begin position="260"/>
        <end position="273"/>
    </location>
</feature>
<feature type="chain" id="PRO_5047491485" evidence="2">
    <location>
        <begin position="25"/>
        <end position="309"/>
    </location>
</feature>
<dbReference type="Proteomes" id="UP001218579">
    <property type="component" value="Unassembled WGS sequence"/>
</dbReference>
<feature type="region of interest" description="Disordered" evidence="1">
    <location>
        <begin position="74"/>
        <end position="108"/>
    </location>
</feature>
<feature type="compositionally biased region" description="Low complexity" evidence="1">
    <location>
        <begin position="200"/>
        <end position="223"/>
    </location>
</feature>
<feature type="compositionally biased region" description="Pro residues" evidence="1">
    <location>
        <begin position="147"/>
        <end position="157"/>
    </location>
</feature>
<evidence type="ECO:0000313" key="3">
    <source>
        <dbReference type="EMBL" id="MDC7677185.1"/>
    </source>
</evidence>
<feature type="region of interest" description="Disordered" evidence="1">
    <location>
        <begin position="187"/>
        <end position="309"/>
    </location>
</feature>
<feature type="compositionally biased region" description="Low complexity" evidence="1">
    <location>
        <begin position="78"/>
        <end position="89"/>
    </location>
</feature>
<dbReference type="EMBL" id="JAQQKV010000003">
    <property type="protein sequence ID" value="MDC7677185.1"/>
    <property type="molecule type" value="Genomic_DNA"/>
</dbReference>
<keyword evidence="2" id="KW-0732">Signal</keyword>
<feature type="compositionally biased region" description="Polar residues" evidence="1">
    <location>
        <begin position="286"/>
        <end position="295"/>
    </location>
</feature>
<gene>
    <name evidence="3" type="ORF">PQU98_13660</name>
</gene>
<evidence type="ECO:0000313" key="4">
    <source>
        <dbReference type="Proteomes" id="UP001218579"/>
    </source>
</evidence>
<feature type="signal peptide" evidence="2">
    <location>
        <begin position="1"/>
        <end position="24"/>
    </location>
</feature>
<feature type="region of interest" description="Disordered" evidence="1">
    <location>
        <begin position="137"/>
        <end position="158"/>
    </location>
</feature>
<comment type="caution">
    <text evidence="3">The sequence shown here is derived from an EMBL/GenBank/DDBJ whole genome shotgun (WGS) entry which is preliminary data.</text>
</comment>
<reference evidence="3 4" key="1">
    <citation type="submission" date="2023-01" db="EMBL/GenBank/DDBJ databases">
        <title>Novel species of the genus Asticcacaulis isolated from rivers.</title>
        <authorList>
            <person name="Lu H."/>
        </authorList>
    </citation>
    <scope>NUCLEOTIDE SEQUENCE [LARGE SCALE GENOMIC DNA]</scope>
    <source>
        <strain evidence="3 4">LKC15W</strain>
    </source>
</reference>
<sequence length="309" mass="32501">MSSLFVRLTLCGMFLSATSITAQAAPARDAGNLNWPGKSVADAAPKAGQYGVPPSPYGDVGNFFKKELKWPTKPTQTVPAAANSAPVSALPQVSSTEPSIAEPRSPRPERYVSAPVEAYTYRPQVYTPVPQVASRTAPSVPMASLTTPPPLPAPAPRLTPEQMRELETAPAPTQRVAVKPVPKPVTMAPIPNPAPQVAEAKSTPKATTAVATAPTPSAPTTAPDMDAYQIPRTSKYYRGPQTDTAPQSAPGTAAGVGFTPGQTITDPTTQSPRFYSLHREYGLSPDTIQQTQEPGQNDLPVANESASPR</sequence>
<proteinExistence type="predicted"/>
<evidence type="ECO:0000256" key="2">
    <source>
        <dbReference type="SAM" id="SignalP"/>
    </source>
</evidence>